<dbReference type="SUPFAM" id="SSF53901">
    <property type="entry name" value="Thiolase-like"/>
    <property type="match status" value="1"/>
</dbReference>
<accession>A0ABW9WMH8</accession>
<reference evidence="2 3" key="1">
    <citation type="submission" date="2019-12" db="EMBL/GenBank/DDBJ databases">
        <title>Novel species isolated from a subtropical stream in China.</title>
        <authorList>
            <person name="Lu H."/>
        </authorList>
    </citation>
    <scope>NUCLEOTIDE SEQUENCE [LARGE SCALE GENOMIC DNA]</scope>
    <source>
        <strain evidence="2 3">FT109W</strain>
    </source>
</reference>
<keyword evidence="1" id="KW-1133">Transmembrane helix</keyword>
<proteinExistence type="predicted"/>
<evidence type="ECO:0000313" key="2">
    <source>
        <dbReference type="EMBL" id="MYN41270.1"/>
    </source>
</evidence>
<comment type="caution">
    <text evidence="2">The sequence shown here is derived from an EMBL/GenBank/DDBJ whole genome shotgun (WGS) entry which is preliminary data.</text>
</comment>
<keyword evidence="1" id="KW-0812">Transmembrane</keyword>
<keyword evidence="1" id="KW-0472">Membrane</keyword>
<protein>
    <submittedName>
        <fullName evidence="2">Uncharacterized protein</fullName>
    </submittedName>
</protein>
<dbReference type="EMBL" id="WWCS01000011">
    <property type="protein sequence ID" value="MYN41270.1"/>
    <property type="molecule type" value="Genomic_DNA"/>
</dbReference>
<organism evidence="2 3">
    <name type="scientific">Duganella margarita</name>
    <dbReference type="NCBI Taxonomy" id="2692170"/>
    <lineage>
        <taxon>Bacteria</taxon>
        <taxon>Pseudomonadati</taxon>
        <taxon>Pseudomonadota</taxon>
        <taxon>Betaproteobacteria</taxon>
        <taxon>Burkholderiales</taxon>
        <taxon>Oxalobacteraceae</taxon>
        <taxon>Telluria group</taxon>
        <taxon>Duganella</taxon>
    </lineage>
</organism>
<feature type="transmembrane region" description="Helical" evidence="1">
    <location>
        <begin position="7"/>
        <end position="25"/>
    </location>
</feature>
<dbReference type="Proteomes" id="UP000466332">
    <property type="component" value="Unassembled WGS sequence"/>
</dbReference>
<name>A0ABW9WMH8_9BURK</name>
<dbReference type="InterPro" id="IPR016039">
    <property type="entry name" value="Thiolase-like"/>
</dbReference>
<keyword evidence="3" id="KW-1185">Reference proteome</keyword>
<evidence type="ECO:0000256" key="1">
    <source>
        <dbReference type="SAM" id="Phobius"/>
    </source>
</evidence>
<dbReference type="RefSeq" id="WP_161046235.1">
    <property type="nucleotide sequence ID" value="NZ_WWCS01000011.1"/>
</dbReference>
<gene>
    <name evidence="2" type="ORF">GTP55_18055</name>
</gene>
<feature type="transmembrane region" description="Helical" evidence="1">
    <location>
        <begin position="37"/>
        <end position="55"/>
    </location>
</feature>
<sequence length="485" mass="51400">MVWLRNVALAAATFGASWGGAIWFWRETNRMPASGELVLYLLVLPVALLSALWLGRKVWTRATLPAAPAAAGAANAATEIPAAPPLPAALTIAATAVRAPHGESVAELRAALSEHRARPQLDSELYDDDGYPILSARLTEAGDAALREELEQWRHRQQLDDPRFDQAQWRALAAASAVVADLAAEATLHEDLEPWLEQQQARQQNRLPPDAPAARTPPTLQLLALWPQAWQPAQRDLAWQWLRHLATQTGWPQTLIAPAAPLQQQQERQDDDAGALLAQLLQRAGNPQQPSLALVIAADSHLSDAAVNRLLNQQTLYTAAHPQGHIPGEGAAGLLLADANVAQQIGATGSVLQAVHIGRRSASADTVKRDTDTCLSSAIADVLKAAQLDGAAIELVTADTGHRTSRVTELMHVVTAAAPQLDPGADVISVGASSGSCGAVSWLTALAIADAEAQQRGGPALSISNEDPYRRCAALIRPAQAAPTA</sequence>
<evidence type="ECO:0000313" key="3">
    <source>
        <dbReference type="Proteomes" id="UP000466332"/>
    </source>
</evidence>